<proteinExistence type="predicted"/>
<feature type="chain" id="PRO_5042137764" evidence="2">
    <location>
        <begin position="24"/>
        <end position="447"/>
    </location>
</feature>
<sequence length="447" mass="50026">MLITFSDRMRLALVLLYVRAQTANNTVTIEPSNSQVQTTVEATTVIQTTISPTTNAKPTIAKTTVLATTTTSAIKPSSSTSGDVLVNIDGKQTQVTTQSTTTVIPSIAAVSSSDSSSSNSFVVIYVFTGFLISAFVATGFAFFLIRRKESDRKVGRVLALEEQQVNSDKTIYDDKTMRSEAYSHPVSPPYDPNTLAYSNLPVDSHTNPYQPNFDPNYYDSSYYQEYQPYDMYTMNAPPVPSYPHDMYSFNYDQHPPQEFLVNEQPLHSKQEDTYQDSDEKLRPPSKLQKALSKIDTNAQDKALTFDILLNELNDSAEILSPDSLNSAPFEFTHYNLPSGGADPVIRQSSIDDLALYSEYYTTPRNPNYRVSISDTAGYTFFMRESKDSSSRLFKTTSRMSIDTVVTRRSTRMSRYDTLRSRLSLKPNQPLHFKASVATLATEVDPSE</sequence>
<organism evidence="3 4">
    <name type="scientific">Boothiomyces macroporosus</name>
    <dbReference type="NCBI Taxonomy" id="261099"/>
    <lineage>
        <taxon>Eukaryota</taxon>
        <taxon>Fungi</taxon>
        <taxon>Fungi incertae sedis</taxon>
        <taxon>Chytridiomycota</taxon>
        <taxon>Chytridiomycota incertae sedis</taxon>
        <taxon>Chytridiomycetes</taxon>
        <taxon>Rhizophydiales</taxon>
        <taxon>Terramycetaceae</taxon>
        <taxon>Boothiomyces</taxon>
    </lineage>
</organism>
<dbReference type="Proteomes" id="UP001210925">
    <property type="component" value="Unassembled WGS sequence"/>
</dbReference>
<evidence type="ECO:0000313" key="3">
    <source>
        <dbReference type="EMBL" id="KAJ3261328.1"/>
    </source>
</evidence>
<dbReference type="AlphaFoldDB" id="A0AAD5Y6F2"/>
<evidence type="ECO:0000256" key="2">
    <source>
        <dbReference type="SAM" id="SignalP"/>
    </source>
</evidence>
<accession>A0AAD5Y6F2</accession>
<keyword evidence="2" id="KW-0732">Signal</keyword>
<comment type="caution">
    <text evidence="3">The sequence shown here is derived from an EMBL/GenBank/DDBJ whole genome shotgun (WGS) entry which is preliminary data.</text>
</comment>
<keyword evidence="1" id="KW-0812">Transmembrane</keyword>
<evidence type="ECO:0000256" key="1">
    <source>
        <dbReference type="SAM" id="Phobius"/>
    </source>
</evidence>
<feature type="transmembrane region" description="Helical" evidence="1">
    <location>
        <begin position="122"/>
        <end position="145"/>
    </location>
</feature>
<evidence type="ECO:0000313" key="4">
    <source>
        <dbReference type="Proteomes" id="UP001210925"/>
    </source>
</evidence>
<dbReference type="EMBL" id="JADGKB010000006">
    <property type="protein sequence ID" value="KAJ3261328.1"/>
    <property type="molecule type" value="Genomic_DNA"/>
</dbReference>
<reference evidence="3" key="1">
    <citation type="submission" date="2020-05" db="EMBL/GenBank/DDBJ databases">
        <title>Phylogenomic resolution of chytrid fungi.</title>
        <authorList>
            <person name="Stajich J.E."/>
            <person name="Amses K."/>
            <person name="Simmons R."/>
            <person name="Seto K."/>
            <person name="Myers J."/>
            <person name="Bonds A."/>
            <person name="Quandt C.A."/>
            <person name="Barry K."/>
            <person name="Liu P."/>
            <person name="Grigoriev I."/>
            <person name="Longcore J.E."/>
            <person name="James T.Y."/>
        </authorList>
    </citation>
    <scope>NUCLEOTIDE SEQUENCE</scope>
    <source>
        <strain evidence="3">PLAUS21</strain>
    </source>
</reference>
<feature type="signal peptide" evidence="2">
    <location>
        <begin position="1"/>
        <end position="23"/>
    </location>
</feature>
<name>A0AAD5Y6F2_9FUNG</name>
<keyword evidence="1" id="KW-0472">Membrane</keyword>
<protein>
    <submittedName>
        <fullName evidence="3">Uncharacterized protein</fullName>
    </submittedName>
</protein>
<gene>
    <name evidence="3" type="ORF">HK103_005936</name>
</gene>
<keyword evidence="1" id="KW-1133">Transmembrane helix</keyword>
<keyword evidence="4" id="KW-1185">Reference proteome</keyword>